<dbReference type="AlphaFoldDB" id="I7FJ97"/>
<proteinExistence type="predicted"/>
<accession>I7FJ97</accession>
<organism evidence="1 2">
    <name type="scientific">Mycolicibacterium smegmatis (strain ATCC 700084 / mc(2)155)</name>
    <name type="common">Mycobacterium smegmatis</name>
    <dbReference type="NCBI Taxonomy" id="246196"/>
    <lineage>
        <taxon>Bacteria</taxon>
        <taxon>Bacillati</taxon>
        <taxon>Actinomycetota</taxon>
        <taxon>Actinomycetes</taxon>
        <taxon>Mycobacteriales</taxon>
        <taxon>Mycobacteriaceae</taxon>
        <taxon>Mycolicibacterium</taxon>
    </lineage>
</organism>
<protein>
    <submittedName>
        <fullName evidence="1">Uncharacterized protein</fullName>
    </submittedName>
</protein>
<evidence type="ECO:0000313" key="2">
    <source>
        <dbReference type="Proteomes" id="UP000006158"/>
    </source>
</evidence>
<evidence type="ECO:0000313" key="1">
    <source>
        <dbReference type="EMBL" id="AFP41390.1"/>
    </source>
</evidence>
<dbReference type="Proteomes" id="UP000006158">
    <property type="component" value="Chromosome"/>
</dbReference>
<name>I7FJ97_MYCS2</name>
<reference evidence="1 2" key="2">
    <citation type="journal article" date="2009" name="Genome Res.">
        <title>Ortho-proteogenomics: multiple proteomes investigation through orthology and a new MS-based protocol.</title>
        <authorList>
            <person name="Gallien S."/>
            <person name="Perrodou E."/>
            <person name="Carapito C."/>
            <person name="Deshayes C."/>
            <person name="Reyrat J.M."/>
            <person name="Van Dorsselaer A."/>
            <person name="Poch O."/>
            <person name="Schaeffer C."/>
            <person name="Lecompte O."/>
        </authorList>
    </citation>
    <scope>NUCLEOTIDE SEQUENCE [LARGE SCALE GENOMIC DNA]</scope>
    <source>
        <strain evidence="2">ATCC 700084 / mc(2)155</strain>
    </source>
</reference>
<dbReference type="KEGG" id="msg:MSMEI_4946"/>
<gene>
    <name evidence="1" type="ordered locus">MSMEI_4946</name>
</gene>
<dbReference type="PATRIC" id="fig|246196.56.peg.5051"/>
<dbReference type="EMBL" id="CP001663">
    <property type="protein sequence ID" value="AFP41390.1"/>
    <property type="molecule type" value="Genomic_DNA"/>
</dbReference>
<sequence>MKISLVFAGEKPYGRVSQRKFSLLIYLPHRHGELYPAWNTTTVAPAKCVPGTTAL</sequence>
<reference evidence="1 2" key="1">
    <citation type="journal article" date="2007" name="Genome Biol.">
        <title>Interrupted coding sequences in Mycobacterium smegmatis: authentic mutations or sequencing errors?</title>
        <authorList>
            <person name="Deshayes C."/>
            <person name="Perrodou E."/>
            <person name="Gallien S."/>
            <person name="Euphrasie D."/>
            <person name="Schaeffer C."/>
            <person name="Van-Dorsselaer A."/>
            <person name="Poch O."/>
            <person name="Lecompte O."/>
            <person name="Reyrat J.M."/>
        </authorList>
    </citation>
    <scope>NUCLEOTIDE SEQUENCE [LARGE SCALE GENOMIC DNA]</scope>
    <source>
        <strain evidence="2">ATCC 700084 / mc(2)155</strain>
    </source>
</reference>